<keyword evidence="1" id="KW-0472">Membrane</keyword>
<dbReference type="Proteomes" id="UP000092993">
    <property type="component" value="Unassembled WGS sequence"/>
</dbReference>
<evidence type="ECO:0000313" key="3">
    <source>
        <dbReference type="Proteomes" id="UP000092993"/>
    </source>
</evidence>
<keyword evidence="1" id="KW-1133">Transmembrane helix</keyword>
<feature type="transmembrane region" description="Helical" evidence="1">
    <location>
        <begin position="36"/>
        <end position="54"/>
    </location>
</feature>
<organism evidence="2 3">
    <name type="scientific">Grifola frondosa</name>
    <name type="common">Maitake</name>
    <name type="synonym">Polyporus frondosus</name>
    <dbReference type="NCBI Taxonomy" id="5627"/>
    <lineage>
        <taxon>Eukaryota</taxon>
        <taxon>Fungi</taxon>
        <taxon>Dikarya</taxon>
        <taxon>Basidiomycota</taxon>
        <taxon>Agaricomycotina</taxon>
        <taxon>Agaricomycetes</taxon>
        <taxon>Polyporales</taxon>
        <taxon>Grifolaceae</taxon>
        <taxon>Grifola</taxon>
    </lineage>
</organism>
<evidence type="ECO:0000256" key="1">
    <source>
        <dbReference type="SAM" id="Phobius"/>
    </source>
</evidence>
<reference evidence="2 3" key="1">
    <citation type="submission" date="2016-03" db="EMBL/GenBank/DDBJ databases">
        <title>Whole genome sequencing of Grifola frondosa 9006-11.</title>
        <authorList>
            <person name="Min B."/>
            <person name="Park H."/>
            <person name="Kim J.-G."/>
            <person name="Cho H."/>
            <person name="Oh Y.-L."/>
            <person name="Kong W.-S."/>
            <person name="Choi I.-G."/>
        </authorList>
    </citation>
    <scope>NUCLEOTIDE SEQUENCE [LARGE SCALE GENOMIC DNA]</scope>
    <source>
        <strain evidence="2 3">9006-11</strain>
    </source>
</reference>
<keyword evidence="1" id="KW-0812">Transmembrane</keyword>
<protein>
    <submittedName>
        <fullName evidence="2">Uncharacterized protein</fullName>
    </submittedName>
</protein>
<keyword evidence="3" id="KW-1185">Reference proteome</keyword>
<proteinExistence type="predicted"/>
<dbReference type="EMBL" id="LUGG01000003">
    <property type="protein sequence ID" value="OBZ76187.1"/>
    <property type="molecule type" value="Genomic_DNA"/>
</dbReference>
<feature type="transmembrane region" description="Helical" evidence="1">
    <location>
        <begin position="66"/>
        <end position="93"/>
    </location>
</feature>
<evidence type="ECO:0000313" key="2">
    <source>
        <dbReference type="EMBL" id="OBZ76187.1"/>
    </source>
</evidence>
<name>A0A1C7MHU2_GRIFR</name>
<dbReference type="AlphaFoldDB" id="A0A1C7MHU2"/>
<accession>A0A1C7MHU2</accession>
<sequence>MNASTRLPLAVVAWIITRNNPFGLQGHALLLSLPPVLLVWSIIAFTASVTAYTLQNVTGNRITNAASTWTIIALFVVVFISAALGIYTFAVIWRWQSKNL</sequence>
<comment type="caution">
    <text evidence="2">The sequence shown here is derived from an EMBL/GenBank/DDBJ whole genome shotgun (WGS) entry which is preliminary data.</text>
</comment>
<gene>
    <name evidence="2" type="ORF">A0H81_03960</name>
</gene>
<dbReference type="OrthoDB" id="3208379at2759"/>